<dbReference type="Gene3D" id="3.40.50.620">
    <property type="entry name" value="HUPs"/>
    <property type="match status" value="1"/>
</dbReference>
<keyword evidence="2 6" id="KW-0819">tRNA processing</keyword>
<dbReference type="InterPro" id="IPR012795">
    <property type="entry name" value="tRNA_Ile_lys_synt_N"/>
</dbReference>
<dbReference type="InterPro" id="IPR014729">
    <property type="entry name" value="Rossmann-like_a/b/a_fold"/>
</dbReference>
<dbReference type="PANTHER" id="PTHR43033">
    <property type="entry name" value="TRNA(ILE)-LYSIDINE SYNTHASE-RELATED"/>
    <property type="match status" value="1"/>
</dbReference>
<organism evidence="8 9">
    <name type="scientific">Azospirillum thermophilum</name>
    <dbReference type="NCBI Taxonomy" id="2202148"/>
    <lineage>
        <taxon>Bacteria</taxon>
        <taxon>Pseudomonadati</taxon>
        <taxon>Pseudomonadota</taxon>
        <taxon>Alphaproteobacteria</taxon>
        <taxon>Rhodospirillales</taxon>
        <taxon>Azospirillaceae</taxon>
        <taxon>Azospirillum</taxon>
    </lineage>
</organism>
<proteinExistence type="inferred from homology"/>
<evidence type="ECO:0000313" key="9">
    <source>
        <dbReference type="Proteomes" id="UP000245629"/>
    </source>
</evidence>
<evidence type="ECO:0000256" key="6">
    <source>
        <dbReference type="HAMAP-Rule" id="MF_01161"/>
    </source>
</evidence>
<dbReference type="GO" id="GO:0005524">
    <property type="term" value="F:ATP binding"/>
    <property type="evidence" value="ECO:0007669"/>
    <property type="project" value="UniProtKB-UniRule"/>
</dbReference>
<protein>
    <recommendedName>
        <fullName evidence="6">tRNA(Ile)-lysidine synthase</fullName>
        <ecNumber evidence="6">6.3.4.19</ecNumber>
    </recommendedName>
    <alternativeName>
        <fullName evidence="6">tRNA(Ile)-2-lysyl-cytidine synthase</fullName>
    </alternativeName>
    <alternativeName>
        <fullName evidence="6">tRNA(Ile)-lysidine synthetase</fullName>
    </alternativeName>
</protein>
<evidence type="ECO:0000256" key="1">
    <source>
        <dbReference type="ARBA" id="ARBA00022598"/>
    </source>
</evidence>
<feature type="binding site" evidence="6">
    <location>
        <begin position="18"/>
        <end position="23"/>
    </location>
    <ligand>
        <name>ATP</name>
        <dbReference type="ChEBI" id="CHEBI:30616"/>
    </ligand>
</feature>
<name>A0A2S2CN29_9PROT</name>
<dbReference type="HAMAP" id="MF_01161">
    <property type="entry name" value="tRNA_Ile_lys_synt"/>
    <property type="match status" value="1"/>
</dbReference>
<keyword evidence="4 6" id="KW-0067">ATP-binding</keyword>
<dbReference type="KEGG" id="azz:DEW08_04480"/>
<evidence type="ECO:0000256" key="3">
    <source>
        <dbReference type="ARBA" id="ARBA00022741"/>
    </source>
</evidence>
<gene>
    <name evidence="6 8" type="primary">tilS</name>
    <name evidence="8" type="ORF">DEW08_04480</name>
</gene>
<evidence type="ECO:0000256" key="5">
    <source>
        <dbReference type="ARBA" id="ARBA00048539"/>
    </source>
</evidence>
<evidence type="ECO:0000313" key="8">
    <source>
        <dbReference type="EMBL" id="AWK85858.1"/>
    </source>
</evidence>
<comment type="subcellular location">
    <subcellularLocation>
        <location evidence="6">Cytoplasm</location>
    </subcellularLocation>
</comment>
<sequence length="432" mass="45777">MARLGPFESAPWLAVGVSGGADSLALALLAGDWARERGGRILALTVDHGLRAGSAQEAAGVGSWLAAHGIAHRILRWEGEKPLSRIQEAARAARHRLLAEACAAEGILHLALAHHRDDQAETVLLRLARGSGIDGLAAMAPVRAEGAVRLIRPLLEVPHDRLVATCRARGQEWVEDPSNRNPAFARARLRAVGSVLAAEGLDAGRLARTARRAARARAALEEAAAALLAVAAEVRPEGWLLLDPRALERAPDEVALRALGTCLRTVGGTAYPPRDEALERLLSDVAEGAGRTLAGCRVLRHRGKLLVAREPELVADRIDIMPGGGVLWDRRFTVRLAPERVAGLTVARLGEDGWRCVVGWRPEARRLALHEAVRASLPGLWDGERLVAAPLPGAGPYAGGPGEPFADAAAFTPRVPLGVPAFTVVSEGRGII</sequence>
<accession>A0A2S2CN29</accession>
<evidence type="ECO:0000256" key="4">
    <source>
        <dbReference type="ARBA" id="ARBA00022840"/>
    </source>
</evidence>
<dbReference type="NCBIfam" id="TIGR02432">
    <property type="entry name" value="lysidine_TilS_N"/>
    <property type="match status" value="1"/>
</dbReference>
<evidence type="ECO:0000259" key="7">
    <source>
        <dbReference type="Pfam" id="PF01171"/>
    </source>
</evidence>
<dbReference type="AlphaFoldDB" id="A0A2S2CN29"/>
<keyword evidence="9" id="KW-1185">Reference proteome</keyword>
<dbReference type="InterPro" id="IPR012094">
    <property type="entry name" value="tRNA_Ile_lys_synt"/>
</dbReference>
<dbReference type="GO" id="GO:0005737">
    <property type="term" value="C:cytoplasm"/>
    <property type="evidence" value="ECO:0007669"/>
    <property type="project" value="UniProtKB-SubCell"/>
</dbReference>
<keyword evidence="1 6" id="KW-0436">Ligase</keyword>
<dbReference type="GO" id="GO:0032267">
    <property type="term" value="F:tRNA(Ile)-lysidine synthase activity"/>
    <property type="evidence" value="ECO:0007669"/>
    <property type="project" value="UniProtKB-EC"/>
</dbReference>
<dbReference type="GO" id="GO:0006400">
    <property type="term" value="P:tRNA modification"/>
    <property type="evidence" value="ECO:0007669"/>
    <property type="project" value="UniProtKB-UniRule"/>
</dbReference>
<dbReference type="EC" id="6.3.4.19" evidence="6"/>
<dbReference type="CDD" id="cd01992">
    <property type="entry name" value="TilS_N"/>
    <property type="match status" value="1"/>
</dbReference>
<dbReference type="SUPFAM" id="SSF52402">
    <property type="entry name" value="Adenine nucleotide alpha hydrolases-like"/>
    <property type="match status" value="1"/>
</dbReference>
<dbReference type="OrthoDB" id="9807403at2"/>
<comment type="domain">
    <text evidence="6">The N-terminal region contains the highly conserved SGGXDS motif, predicted to be a P-loop motif involved in ATP binding.</text>
</comment>
<dbReference type="Proteomes" id="UP000245629">
    <property type="component" value="Chromosome 1"/>
</dbReference>
<dbReference type="PANTHER" id="PTHR43033:SF1">
    <property type="entry name" value="TRNA(ILE)-LYSIDINE SYNTHASE-RELATED"/>
    <property type="match status" value="1"/>
</dbReference>
<dbReference type="InterPro" id="IPR011063">
    <property type="entry name" value="TilS/TtcA_N"/>
</dbReference>
<keyword evidence="6" id="KW-0963">Cytoplasm</keyword>
<comment type="function">
    <text evidence="6">Ligates lysine onto the cytidine present at position 34 of the AUA codon-specific tRNA(Ile) that contains the anticodon CAU, in an ATP-dependent manner. Cytidine is converted to lysidine, thus changing the amino acid specificity of the tRNA from methionine to isoleucine.</text>
</comment>
<evidence type="ECO:0000256" key="2">
    <source>
        <dbReference type="ARBA" id="ARBA00022694"/>
    </source>
</evidence>
<comment type="catalytic activity">
    <reaction evidence="5 6">
        <text>cytidine(34) in tRNA(Ile2) + L-lysine + ATP = lysidine(34) in tRNA(Ile2) + AMP + diphosphate + H(+)</text>
        <dbReference type="Rhea" id="RHEA:43744"/>
        <dbReference type="Rhea" id="RHEA-COMP:10625"/>
        <dbReference type="Rhea" id="RHEA-COMP:10670"/>
        <dbReference type="ChEBI" id="CHEBI:15378"/>
        <dbReference type="ChEBI" id="CHEBI:30616"/>
        <dbReference type="ChEBI" id="CHEBI:32551"/>
        <dbReference type="ChEBI" id="CHEBI:33019"/>
        <dbReference type="ChEBI" id="CHEBI:82748"/>
        <dbReference type="ChEBI" id="CHEBI:83665"/>
        <dbReference type="ChEBI" id="CHEBI:456215"/>
        <dbReference type="EC" id="6.3.4.19"/>
    </reaction>
</comment>
<dbReference type="EMBL" id="CP029352">
    <property type="protein sequence ID" value="AWK85858.1"/>
    <property type="molecule type" value="Genomic_DNA"/>
</dbReference>
<dbReference type="Pfam" id="PF01171">
    <property type="entry name" value="ATP_bind_3"/>
    <property type="match status" value="1"/>
</dbReference>
<keyword evidence="3 6" id="KW-0547">Nucleotide-binding</keyword>
<comment type="similarity">
    <text evidence="6">Belongs to the tRNA(Ile)-lysidine synthase family.</text>
</comment>
<reference evidence="9" key="1">
    <citation type="submission" date="2018-05" db="EMBL/GenBank/DDBJ databases">
        <title>Azospirillum thermophila sp. nov., a novel isolated from hot spring.</title>
        <authorList>
            <person name="Zhao Z."/>
        </authorList>
    </citation>
    <scope>NUCLEOTIDE SEQUENCE [LARGE SCALE GENOMIC DNA]</scope>
    <source>
        <strain evidence="9">CFH 70021</strain>
    </source>
</reference>
<feature type="domain" description="tRNA(Ile)-lysidine/2-thiocytidine synthase N-terminal" evidence="7">
    <location>
        <begin position="14"/>
        <end position="191"/>
    </location>
</feature>